<gene>
    <name evidence="3" type="ORF">HN018_03225</name>
</gene>
<accession>A0A6M8HLG8</accession>
<dbReference type="SUPFAM" id="SSF54001">
    <property type="entry name" value="Cysteine proteinases"/>
    <property type="match status" value="1"/>
</dbReference>
<dbReference type="PROSITE" id="PS50911">
    <property type="entry name" value="CHAP"/>
    <property type="match status" value="1"/>
</dbReference>
<dbReference type="EMBL" id="CP053708">
    <property type="protein sequence ID" value="QKE89191.1"/>
    <property type="molecule type" value="Genomic_DNA"/>
</dbReference>
<feature type="domain" description="Peptidase C51" evidence="2">
    <location>
        <begin position="29"/>
        <end position="147"/>
    </location>
</feature>
<dbReference type="KEGG" id="lck:HN018_03225"/>
<feature type="signal peptide" evidence="1">
    <location>
        <begin position="1"/>
        <end position="28"/>
    </location>
</feature>
<evidence type="ECO:0000313" key="4">
    <source>
        <dbReference type="Proteomes" id="UP000500767"/>
    </source>
</evidence>
<evidence type="ECO:0000313" key="3">
    <source>
        <dbReference type="EMBL" id="QKE89191.1"/>
    </source>
</evidence>
<dbReference type="InterPro" id="IPR038765">
    <property type="entry name" value="Papain-like_cys_pep_sf"/>
</dbReference>
<sequence>MQLGAIKKLVRGTIFATTCLFLLPSAHASAHSRHRSSHHGARHYAAGGGSVIQCVAFARSNSDVVLSGNAVNWWQNAEGVYARGMAPEVGSVLNFRANARMRLGHVAVVTSVVDSRTIQIDQSHWNARGISRDVSVVDVSENNDWTAVRVGMGHDANYGSIYPTYGFIYARPDTTGRIITARSDVIVPRLGNSAPSDLRAGTEVAEMPIMADGASLSAGGLSDDAPNRGLR</sequence>
<dbReference type="RefSeq" id="WP_171836408.1">
    <property type="nucleotide sequence ID" value="NZ_CP053708.1"/>
</dbReference>
<reference evidence="3 4" key="1">
    <citation type="journal article" date="2014" name="World J. Microbiol. Biotechnol.">
        <title>Biodiversity and physiological characteristics of Antarctic and Arctic lichens-associated bacteria.</title>
        <authorList>
            <person name="Lee Y.M."/>
            <person name="Kim E.H."/>
            <person name="Lee H.K."/>
            <person name="Hong S.G."/>
        </authorList>
    </citation>
    <scope>NUCLEOTIDE SEQUENCE [LARGE SCALE GENOMIC DNA]</scope>
    <source>
        <strain evidence="3 4">PAMC 26569</strain>
    </source>
</reference>
<feature type="chain" id="PRO_5027105906" evidence="1">
    <location>
        <begin position="29"/>
        <end position="231"/>
    </location>
</feature>
<dbReference type="AlphaFoldDB" id="A0A6M8HLG8"/>
<keyword evidence="4" id="KW-1185">Reference proteome</keyword>
<protein>
    <submittedName>
        <fullName evidence="3">CHAP domain-containing protein</fullName>
    </submittedName>
</protein>
<proteinExistence type="predicted"/>
<keyword evidence="1" id="KW-0732">Signal</keyword>
<name>A0A6M8HLG8_9PROT</name>
<dbReference type="Gene3D" id="3.90.1720.10">
    <property type="entry name" value="endopeptidase domain like (from Nostoc punctiforme)"/>
    <property type="match status" value="1"/>
</dbReference>
<organism evidence="3 4">
    <name type="scientific">Lichenicola cladoniae</name>
    <dbReference type="NCBI Taxonomy" id="1484109"/>
    <lineage>
        <taxon>Bacteria</taxon>
        <taxon>Pseudomonadati</taxon>
        <taxon>Pseudomonadota</taxon>
        <taxon>Alphaproteobacteria</taxon>
        <taxon>Acetobacterales</taxon>
        <taxon>Acetobacteraceae</taxon>
        <taxon>Lichenicola</taxon>
    </lineage>
</organism>
<evidence type="ECO:0000256" key="1">
    <source>
        <dbReference type="SAM" id="SignalP"/>
    </source>
</evidence>
<dbReference type="Pfam" id="PF05257">
    <property type="entry name" value="CHAP"/>
    <property type="match status" value="1"/>
</dbReference>
<dbReference type="Proteomes" id="UP000500767">
    <property type="component" value="Chromosome"/>
</dbReference>
<dbReference type="InterPro" id="IPR007921">
    <property type="entry name" value="CHAP_dom"/>
</dbReference>
<evidence type="ECO:0000259" key="2">
    <source>
        <dbReference type="PROSITE" id="PS50911"/>
    </source>
</evidence>